<comment type="caution">
    <text evidence="2">The sequence shown here is derived from an EMBL/GenBank/DDBJ whole genome shotgun (WGS) entry which is preliminary data.</text>
</comment>
<gene>
    <name evidence="2" type="ORF">BSL78_13640</name>
</gene>
<organism evidence="2 3">
    <name type="scientific">Stichopus japonicus</name>
    <name type="common">Sea cucumber</name>
    <dbReference type="NCBI Taxonomy" id="307972"/>
    <lineage>
        <taxon>Eukaryota</taxon>
        <taxon>Metazoa</taxon>
        <taxon>Echinodermata</taxon>
        <taxon>Eleutherozoa</taxon>
        <taxon>Echinozoa</taxon>
        <taxon>Holothuroidea</taxon>
        <taxon>Aspidochirotacea</taxon>
        <taxon>Aspidochirotida</taxon>
        <taxon>Stichopodidae</taxon>
        <taxon>Apostichopus</taxon>
    </lineage>
</organism>
<dbReference type="AlphaFoldDB" id="A0A2G8KNA6"/>
<name>A0A2G8KNA6_STIJA</name>
<evidence type="ECO:0000313" key="3">
    <source>
        <dbReference type="Proteomes" id="UP000230750"/>
    </source>
</evidence>
<feature type="compositionally biased region" description="Polar residues" evidence="1">
    <location>
        <begin position="39"/>
        <end position="51"/>
    </location>
</feature>
<dbReference type="Proteomes" id="UP000230750">
    <property type="component" value="Unassembled WGS sequence"/>
</dbReference>
<keyword evidence="3" id="KW-1185">Reference proteome</keyword>
<proteinExistence type="predicted"/>
<dbReference type="EMBL" id="MRZV01000463">
    <property type="protein sequence ID" value="PIK49492.1"/>
    <property type="molecule type" value="Genomic_DNA"/>
</dbReference>
<evidence type="ECO:0000313" key="2">
    <source>
        <dbReference type="EMBL" id="PIK49492.1"/>
    </source>
</evidence>
<evidence type="ECO:0000256" key="1">
    <source>
        <dbReference type="SAM" id="MobiDB-lite"/>
    </source>
</evidence>
<accession>A0A2G8KNA6</accession>
<feature type="compositionally biased region" description="Basic and acidic residues" evidence="1">
    <location>
        <begin position="262"/>
        <end position="276"/>
    </location>
</feature>
<reference evidence="2 3" key="1">
    <citation type="journal article" date="2017" name="PLoS Biol.">
        <title>The sea cucumber genome provides insights into morphological evolution and visceral regeneration.</title>
        <authorList>
            <person name="Zhang X."/>
            <person name="Sun L."/>
            <person name="Yuan J."/>
            <person name="Sun Y."/>
            <person name="Gao Y."/>
            <person name="Zhang L."/>
            <person name="Li S."/>
            <person name="Dai H."/>
            <person name="Hamel J.F."/>
            <person name="Liu C."/>
            <person name="Yu Y."/>
            <person name="Liu S."/>
            <person name="Lin W."/>
            <person name="Guo K."/>
            <person name="Jin S."/>
            <person name="Xu P."/>
            <person name="Storey K.B."/>
            <person name="Huan P."/>
            <person name="Zhang T."/>
            <person name="Zhou Y."/>
            <person name="Zhang J."/>
            <person name="Lin C."/>
            <person name="Li X."/>
            <person name="Xing L."/>
            <person name="Huo D."/>
            <person name="Sun M."/>
            <person name="Wang L."/>
            <person name="Mercier A."/>
            <person name="Li F."/>
            <person name="Yang H."/>
            <person name="Xiang J."/>
        </authorList>
    </citation>
    <scope>NUCLEOTIDE SEQUENCE [LARGE SCALE GENOMIC DNA]</scope>
    <source>
        <strain evidence="2">Shaxun</strain>
        <tissue evidence="2">Muscle</tissue>
    </source>
</reference>
<sequence>MSGGTLPPELTARAAEIFRRHLGFDEPELQPQRPARVSKLTSTGEASQRPKSTMPVDPSCYDRFEAVAEKRRWTAFPAKAERAVRVPEEVWKELFKCPSIPQEAKEKLRADQGASSSSSAHIFKHQDQRKLDDLLVDFDTAARAGMKFTSVLMLTAEVLMRYHQQLPQDEGQVTRPETGQLLLMLSPLVRLAFDQFARVAVRSVKARRENVVSSIRWPSIEAKTRMLSLPSLGDDLLLGASSRSCKRKLQGERPSQSQNSGHRKDPSRGPNDRGKVDPQGAETNPPDSQEEAPLGAGVVDPSTGPRGLHAHG</sequence>
<protein>
    <submittedName>
        <fullName evidence="2">Uncharacterized protein</fullName>
    </submittedName>
</protein>
<feature type="region of interest" description="Disordered" evidence="1">
    <location>
        <begin position="245"/>
        <end position="312"/>
    </location>
</feature>
<feature type="region of interest" description="Disordered" evidence="1">
    <location>
        <begin position="23"/>
        <end position="58"/>
    </location>
</feature>